<dbReference type="RefSeq" id="WP_267678369.1">
    <property type="nucleotide sequence ID" value="NZ_CP113088.1"/>
</dbReference>
<dbReference type="Pfam" id="PF18962">
    <property type="entry name" value="Por_Secre_tail"/>
    <property type="match status" value="1"/>
</dbReference>
<proteinExistence type="predicted"/>
<dbReference type="KEGG" id="lnu:N7U66_10060"/>
<protein>
    <submittedName>
        <fullName evidence="4">T9SS type A sorting domain-containing protein</fullName>
    </submittedName>
</protein>
<evidence type="ECO:0000313" key="4">
    <source>
        <dbReference type="EMBL" id="WAC03734.1"/>
    </source>
</evidence>
<reference evidence="4" key="1">
    <citation type="submission" date="2022-11" db="EMBL/GenBank/DDBJ databases">
        <title>Lacinutrix neustonica HL-RS19T sp. nov., isolated from the surface microlayer sample of brackish Lake Shihwa.</title>
        <authorList>
            <person name="Choi J.Y."/>
            <person name="Hwang C.Y."/>
        </authorList>
    </citation>
    <scope>NUCLEOTIDE SEQUENCE</scope>
    <source>
        <strain evidence="4">HL-RS19</strain>
    </source>
</reference>
<gene>
    <name evidence="4" type="ORF">N7U66_10060</name>
</gene>
<keyword evidence="5" id="KW-1185">Reference proteome</keyword>
<feature type="chain" id="PRO_5038738759" evidence="2">
    <location>
        <begin position="20"/>
        <end position="624"/>
    </location>
</feature>
<sequence length="624" mass="67727">MKNIYLSFLLVGMVASAQAQMTTKPGFGVISQESIKPTNTQHAASKALGVLIWSDNFDSGSNWTIDNDGQAGGAYGWTIDGVVDGWYMTNGISSGSGPGFAELSNGDAQQGTQELGVTYTMTSITLDIPNLPANIFNTDQVTLQYQETGALSNDEQLAQISTDGGFFWQTIRDNRDHYSVTSQGSPGNDYPNPANISINLAPYITGNATSLQIRFSWTTAFPQFPTNPNYWGTYGWYIDDVRIFTNPDNDIEAVDPYWGTSSLYYTQIPATQIAPIDFTSRAYNGGLNTQNNVTLNVDINNGAWTGTSQSTTIPVGVTYSLAVSTQYTPAAIPGNHAFTWEITQDEVDDIPANNIIAGDDFDISEYIYAMDEDVVDGYSGNAGFGWEKGNFYDIRTDQDVYSIDVKVHSSSEVGSTVYGKIYSWDETNTSIFADALTYVQRTESHEITQQDLDQGLISLPLLAPTSLFAATKKYFVVAATDGDGGATVDVQIATSGSSPTGFSYFYAANEDTWYAQQSTPIVRLNFDGSTLGLNEATNANVSALNIFPNPATNEVNVSFIVNDASDVRVEVLDMNGKVIETITEASQVSGLQKNTISTTAYATGIYLITIETQEGLVQRKFVKN</sequence>
<feature type="domain" description="Secretion system C-terminal sorting" evidence="3">
    <location>
        <begin position="546"/>
        <end position="622"/>
    </location>
</feature>
<evidence type="ECO:0000256" key="2">
    <source>
        <dbReference type="SAM" id="SignalP"/>
    </source>
</evidence>
<evidence type="ECO:0000259" key="3">
    <source>
        <dbReference type="Pfam" id="PF18962"/>
    </source>
</evidence>
<evidence type="ECO:0000256" key="1">
    <source>
        <dbReference type="ARBA" id="ARBA00022729"/>
    </source>
</evidence>
<keyword evidence="1 2" id="KW-0732">Signal</keyword>
<dbReference type="InterPro" id="IPR026444">
    <property type="entry name" value="Secre_tail"/>
</dbReference>
<accession>A0A9E8N0Q4</accession>
<organism evidence="4 5">
    <name type="scientific">Lacinutrix neustonica</name>
    <dbReference type="NCBI Taxonomy" id="2980107"/>
    <lineage>
        <taxon>Bacteria</taxon>
        <taxon>Pseudomonadati</taxon>
        <taxon>Bacteroidota</taxon>
        <taxon>Flavobacteriia</taxon>
        <taxon>Flavobacteriales</taxon>
        <taxon>Flavobacteriaceae</taxon>
        <taxon>Lacinutrix</taxon>
    </lineage>
</organism>
<feature type="signal peptide" evidence="2">
    <location>
        <begin position="1"/>
        <end position="19"/>
    </location>
</feature>
<evidence type="ECO:0000313" key="5">
    <source>
        <dbReference type="Proteomes" id="UP001164705"/>
    </source>
</evidence>
<dbReference type="AlphaFoldDB" id="A0A9E8N0Q4"/>
<dbReference type="EMBL" id="CP113088">
    <property type="protein sequence ID" value="WAC03734.1"/>
    <property type="molecule type" value="Genomic_DNA"/>
</dbReference>
<dbReference type="Proteomes" id="UP001164705">
    <property type="component" value="Chromosome"/>
</dbReference>
<name>A0A9E8N0Q4_9FLAO</name>
<dbReference type="NCBIfam" id="TIGR04183">
    <property type="entry name" value="Por_Secre_tail"/>
    <property type="match status" value="1"/>
</dbReference>